<feature type="compositionally biased region" description="Polar residues" evidence="2">
    <location>
        <begin position="81"/>
        <end position="93"/>
    </location>
</feature>
<keyword evidence="4" id="KW-1185">Reference proteome</keyword>
<feature type="compositionally biased region" description="Basic and acidic residues" evidence="2">
    <location>
        <begin position="63"/>
        <end position="80"/>
    </location>
</feature>
<feature type="compositionally biased region" description="Polar residues" evidence="2">
    <location>
        <begin position="20"/>
        <end position="29"/>
    </location>
</feature>
<dbReference type="Proteomes" id="UP000750711">
    <property type="component" value="Unassembled WGS sequence"/>
</dbReference>
<dbReference type="AlphaFoldDB" id="A0A9P8LIN3"/>
<gene>
    <name evidence="3" type="ORF">GP486_000459</name>
</gene>
<evidence type="ECO:0000256" key="1">
    <source>
        <dbReference type="SAM" id="Coils"/>
    </source>
</evidence>
<feature type="compositionally biased region" description="Low complexity" evidence="2">
    <location>
        <begin position="48"/>
        <end position="62"/>
    </location>
</feature>
<feature type="compositionally biased region" description="Polar residues" evidence="2">
    <location>
        <begin position="286"/>
        <end position="313"/>
    </location>
</feature>
<name>A0A9P8LIN3_9PEZI</name>
<feature type="compositionally biased region" description="Basic and acidic residues" evidence="2">
    <location>
        <begin position="30"/>
        <end position="47"/>
    </location>
</feature>
<evidence type="ECO:0000256" key="2">
    <source>
        <dbReference type="SAM" id="MobiDB-lite"/>
    </source>
</evidence>
<evidence type="ECO:0000313" key="3">
    <source>
        <dbReference type="EMBL" id="KAH0566129.1"/>
    </source>
</evidence>
<protein>
    <submittedName>
        <fullName evidence="3">Uncharacterized protein</fullName>
    </submittedName>
</protein>
<accession>A0A9P8LIN3</accession>
<evidence type="ECO:0000313" key="4">
    <source>
        <dbReference type="Proteomes" id="UP000750711"/>
    </source>
</evidence>
<comment type="caution">
    <text evidence="3">The sequence shown here is derived from an EMBL/GenBank/DDBJ whole genome shotgun (WGS) entry which is preliminary data.</text>
</comment>
<sequence length="587" mass="63784">MIGSSSKARDPPPPKLSGDSMATMQSQRSNELDSHRPLELAKSESRRSYSSTKTTAASAATAKDPDIHMGDPNAHEKDPETNNSASQVITNAHTAGVFRSSGDVPSRSRTPDSRQVKSGPAGYHSASNQSNSGQYGRTEIPPPNDSALSRCEVPHHEAIILSSEKMSPTKDGTIAHLGSVNILQGQQRTPSLSGIIEEVGEIVPPPLTGMTSAPALVYSGSSQGELTPLWDTSARSTQDTPPSTATFDPATQDSSSRQPRSDYPAGLFHERRLPYGKTPTADGKSRVSSNAGSESVYSPSSCDPWSTRQGSIDSPTAQLERLDQTITTHIKDIHNHIDQARDGLVLHVKAKNAASAYLVTTKCNSIEALTNKHHEETSKKLEILTDDVTAVRGETVDVATGLESVTDFAGKINDTFTTGFGTLEERLATVDKKLDTVVRVIGLVDRRLITAKDDVNELSFKVGEIKEGSVALRAENRSLLEKHDVLIEQREAEAERSAELSSGLKTIQKEFKVIQDGQTALTNKVKEFLEIVTPLTAENETLRRENQELRENNSNSTRQADLNNTLLGLLKKFEAHESRIDQIFDMM</sequence>
<feature type="region of interest" description="Disordered" evidence="2">
    <location>
        <begin position="1"/>
        <end position="149"/>
    </location>
</feature>
<feature type="compositionally biased region" description="Polar residues" evidence="2">
    <location>
        <begin position="125"/>
        <end position="135"/>
    </location>
</feature>
<organism evidence="3 4">
    <name type="scientific">Trichoglossum hirsutum</name>
    <dbReference type="NCBI Taxonomy" id="265104"/>
    <lineage>
        <taxon>Eukaryota</taxon>
        <taxon>Fungi</taxon>
        <taxon>Dikarya</taxon>
        <taxon>Ascomycota</taxon>
        <taxon>Pezizomycotina</taxon>
        <taxon>Geoglossomycetes</taxon>
        <taxon>Geoglossales</taxon>
        <taxon>Geoglossaceae</taxon>
        <taxon>Trichoglossum</taxon>
    </lineage>
</organism>
<dbReference type="EMBL" id="JAGHQM010000032">
    <property type="protein sequence ID" value="KAH0566129.1"/>
    <property type="molecule type" value="Genomic_DNA"/>
</dbReference>
<proteinExistence type="predicted"/>
<feature type="compositionally biased region" description="Polar residues" evidence="2">
    <location>
        <begin position="233"/>
        <end position="258"/>
    </location>
</feature>
<reference evidence="3" key="1">
    <citation type="submission" date="2021-03" db="EMBL/GenBank/DDBJ databases">
        <title>Comparative genomics and phylogenomic investigation of the class Geoglossomycetes provide insights into ecological specialization and systematics.</title>
        <authorList>
            <person name="Melie T."/>
            <person name="Pirro S."/>
            <person name="Miller A.N."/>
            <person name="Quandt A."/>
        </authorList>
    </citation>
    <scope>NUCLEOTIDE SEQUENCE</scope>
    <source>
        <strain evidence="3">CAQ_001_2017</strain>
    </source>
</reference>
<feature type="region of interest" description="Disordered" evidence="2">
    <location>
        <begin position="232"/>
        <end position="313"/>
    </location>
</feature>
<feature type="coiled-coil region" evidence="1">
    <location>
        <begin position="532"/>
        <end position="559"/>
    </location>
</feature>
<keyword evidence="1" id="KW-0175">Coiled coil</keyword>